<evidence type="ECO:0000313" key="1">
    <source>
        <dbReference type="EMBL" id="KAI5649222.1"/>
    </source>
</evidence>
<sequence>MGNGEFECEQYHRVEMPKPKPCFKSLTSSLKETLFPDDPFRQFKNQPISRKFILGLQYFIPILEWAPRYTFGFFKADLIAGITIASLAVPQGISYAGLANLPPVIGLYSSFVPPLVYAMLGSSKDLAIGTVAVPSLLISSMLGKQVHPSENPQLYLQLVLTATFFAGVFQASLGFLRLGFIVDFLSHATIVGFMGGAATVVCLQQLKGILGLVHFTHQTDLVSVMTSIFTQIHQWRWESGVLGCCFLFFLFLTRYFSKRKAAFFWINAMAPLTSVILGSVLVYLTHAEKHGVEVIGQLKKGLNPVSLSELAFDSHEHLTIAIKTGVICGVIALAEGVAVGRSFAIFKNYQIDGNKEMIAFGMMNIAGSCTCCYLTAGPFSRTAVNFNAGCKTAVSNIVMATAVMITLLFLTPLFHYTPMVVLSSIIISAMLGLIDYQAAIHLWHIDKFDFAVCLSAYVAVVFGSVEMGLTIAVAMSLLRIVLFVARPKTVVLGNIPNTVIYRSVDQYTSANNVPRILILHINAPIYFANASYLRERISRWIDEEEDKSKGSSGVGLQYVILDMSAVGSIDTSGTSMLEEVKKNMDRRCLKLVFANPGSEVMKKLERSKMIDNIGQEWIFLTVGEAVSACNFMLHSCKPKAKAIEYENEASDCNV</sequence>
<name>A0ACB9ZNE5_CATRO</name>
<reference evidence="2" key="1">
    <citation type="journal article" date="2023" name="Nat. Plants">
        <title>Single-cell RNA sequencing provides a high-resolution roadmap for understanding the multicellular compartmentation of specialized metabolism.</title>
        <authorList>
            <person name="Sun S."/>
            <person name="Shen X."/>
            <person name="Li Y."/>
            <person name="Li Y."/>
            <person name="Wang S."/>
            <person name="Li R."/>
            <person name="Zhang H."/>
            <person name="Shen G."/>
            <person name="Guo B."/>
            <person name="Wei J."/>
            <person name="Xu J."/>
            <person name="St-Pierre B."/>
            <person name="Chen S."/>
            <person name="Sun C."/>
        </authorList>
    </citation>
    <scope>NUCLEOTIDE SEQUENCE [LARGE SCALE GENOMIC DNA]</scope>
</reference>
<comment type="caution">
    <text evidence="1">The sequence shown here is derived from an EMBL/GenBank/DDBJ whole genome shotgun (WGS) entry which is preliminary data.</text>
</comment>
<dbReference type="EMBL" id="CM044708">
    <property type="protein sequence ID" value="KAI5649222.1"/>
    <property type="molecule type" value="Genomic_DNA"/>
</dbReference>
<accession>A0ACB9ZNE5</accession>
<organism evidence="1 2">
    <name type="scientific">Catharanthus roseus</name>
    <name type="common">Madagascar periwinkle</name>
    <name type="synonym">Vinca rosea</name>
    <dbReference type="NCBI Taxonomy" id="4058"/>
    <lineage>
        <taxon>Eukaryota</taxon>
        <taxon>Viridiplantae</taxon>
        <taxon>Streptophyta</taxon>
        <taxon>Embryophyta</taxon>
        <taxon>Tracheophyta</taxon>
        <taxon>Spermatophyta</taxon>
        <taxon>Magnoliopsida</taxon>
        <taxon>eudicotyledons</taxon>
        <taxon>Gunneridae</taxon>
        <taxon>Pentapetalae</taxon>
        <taxon>asterids</taxon>
        <taxon>lamiids</taxon>
        <taxon>Gentianales</taxon>
        <taxon>Apocynaceae</taxon>
        <taxon>Rauvolfioideae</taxon>
        <taxon>Vinceae</taxon>
        <taxon>Catharanthinae</taxon>
        <taxon>Catharanthus</taxon>
    </lineage>
</organism>
<protein>
    <submittedName>
        <fullName evidence="1">Uncharacterized protein</fullName>
    </submittedName>
</protein>
<dbReference type="Proteomes" id="UP001060085">
    <property type="component" value="Linkage Group LG08"/>
</dbReference>
<evidence type="ECO:0000313" key="2">
    <source>
        <dbReference type="Proteomes" id="UP001060085"/>
    </source>
</evidence>
<proteinExistence type="predicted"/>
<keyword evidence="2" id="KW-1185">Reference proteome</keyword>
<gene>
    <name evidence="1" type="ORF">M9H77_35227</name>
</gene>